<reference evidence="1 2" key="2">
    <citation type="journal article" date="2013" name="PLoS ONE">
        <title>INDIGO - INtegrated Data Warehouse of MIcrobial GenOmes with Examples from the Red Sea Extremophiles.</title>
        <authorList>
            <person name="Alam I."/>
            <person name="Antunes A."/>
            <person name="Kamau A.A."/>
            <person name="Ba Alawi W."/>
            <person name="Kalkatawi M."/>
            <person name="Stingl U."/>
            <person name="Bajic V.B."/>
        </authorList>
    </citation>
    <scope>NUCLEOTIDE SEQUENCE [LARGE SCALE GENOMIC DNA]</scope>
    <source>
        <strain evidence="1 2">SSD-17B</strain>
    </source>
</reference>
<protein>
    <submittedName>
        <fullName evidence="1">Uncharacterized protein</fullName>
    </submittedName>
</protein>
<accession>U2FRG0</accession>
<keyword evidence="2" id="KW-1185">Reference proteome</keyword>
<organism evidence="1 2">
    <name type="scientific">Haloplasma contractile SSD-17B</name>
    <dbReference type="NCBI Taxonomy" id="1033810"/>
    <lineage>
        <taxon>Bacteria</taxon>
        <taxon>Bacillati</taxon>
        <taxon>Mycoplasmatota</taxon>
        <taxon>Mollicutes</taxon>
        <taxon>Haloplasmatales</taxon>
        <taxon>Haloplasmataceae</taxon>
        <taxon>Haloplasma</taxon>
    </lineage>
</organism>
<proteinExistence type="predicted"/>
<dbReference type="eggNOG" id="COG5482">
    <property type="taxonomic scope" value="Bacteria"/>
</dbReference>
<dbReference type="EMBL" id="AFNU02000001">
    <property type="protein sequence ID" value="ERJ13544.1"/>
    <property type="molecule type" value="Genomic_DNA"/>
</dbReference>
<reference evidence="1 2" key="1">
    <citation type="journal article" date="2011" name="J. Bacteriol.">
        <title>Genome sequence of Haloplasma contractile, an unusual contractile bacterium from a deep-sea anoxic brine lake.</title>
        <authorList>
            <person name="Antunes A."/>
            <person name="Alam I."/>
            <person name="El Dorry H."/>
            <person name="Siam R."/>
            <person name="Robertson A."/>
            <person name="Bajic V.B."/>
            <person name="Stingl U."/>
        </authorList>
    </citation>
    <scope>NUCLEOTIDE SEQUENCE [LARGE SCALE GENOMIC DNA]</scope>
    <source>
        <strain evidence="1 2">SSD-17B</strain>
    </source>
</reference>
<dbReference type="Pfam" id="PF09929">
    <property type="entry name" value="DUF2161"/>
    <property type="match status" value="1"/>
</dbReference>
<comment type="caution">
    <text evidence="1">The sequence shown here is derived from an EMBL/GenBank/DDBJ whole genome shotgun (WGS) entry which is preliminary data.</text>
</comment>
<evidence type="ECO:0000313" key="2">
    <source>
        <dbReference type="Proteomes" id="UP000005707"/>
    </source>
</evidence>
<dbReference type="AlphaFoldDB" id="U2FRG0"/>
<sequence length="242" mass="28065">MNLGNKAIKESDLYDPVKEYFTKMGFLVKGEVKDCDVVAVKDELMIVTEMKLALNLDVILQASIRQRITDIVYIAVPKKMRVIKTKRFKNSCYLLRRLEIGLLFVSFKGKYSFVEEVVKPNAYSREMSKRLANKKRKSVLKEFNERYGDFNKGGITGETVITAYREKAIHIATLLKKHGHLSIKQLKEFGTDSKKTSIILQHNHYGWFNRVSRGTYELTQKGMNSLLQYGKLVNYYENLEED</sequence>
<gene>
    <name evidence="1" type="ORF">HLPCO_000210</name>
</gene>
<name>U2FRG0_9MOLU</name>
<dbReference type="OrthoDB" id="9795163at2"/>
<dbReference type="RefSeq" id="WP_021030962.1">
    <property type="nucleotide sequence ID" value="NZ_AFNU02000001.1"/>
</dbReference>
<evidence type="ECO:0000313" key="1">
    <source>
        <dbReference type="EMBL" id="ERJ13544.1"/>
    </source>
</evidence>
<dbReference type="Proteomes" id="UP000005707">
    <property type="component" value="Unassembled WGS sequence"/>
</dbReference>
<dbReference type="STRING" id="1033810.HLPCO_000210"/>
<dbReference type="InterPro" id="IPR018679">
    <property type="entry name" value="DUF2161"/>
</dbReference>
<dbReference type="InParanoid" id="U2FRG0"/>